<keyword evidence="7 9" id="KW-0862">Zinc</keyword>
<evidence type="ECO:0000256" key="2">
    <source>
        <dbReference type="ARBA" id="ARBA00008290"/>
    </source>
</evidence>
<keyword evidence="4 9" id="KW-0645">Protease</keyword>
<keyword evidence="12" id="KW-1185">Reference proteome</keyword>
<dbReference type="GO" id="GO:0008237">
    <property type="term" value="F:metallopeptidase activity"/>
    <property type="evidence" value="ECO:0007669"/>
    <property type="project" value="UniProtKB-KW"/>
</dbReference>
<name>A0A1I5GAS9_9FIRM</name>
<dbReference type="Pfam" id="PF02127">
    <property type="entry name" value="Peptidase_M18"/>
    <property type="match status" value="1"/>
</dbReference>
<dbReference type="RefSeq" id="WP_091687018.1">
    <property type="nucleotide sequence ID" value="NZ_BAABFM010000023.1"/>
</dbReference>
<dbReference type="CDD" id="cd05658">
    <property type="entry name" value="M18_DAP"/>
    <property type="match status" value="1"/>
</dbReference>
<reference evidence="11 12" key="1">
    <citation type="submission" date="2016-10" db="EMBL/GenBank/DDBJ databases">
        <authorList>
            <person name="de Groot N.N."/>
        </authorList>
    </citation>
    <scope>NUCLEOTIDE SEQUENCE [LARGE SCALE GENOMIC DNA]</scope>
    <source>
        <strain evidence="11 12">DSM 1283</strain>
    </source>
</reference>
<dbReference type="SUPFAM" id="SSF101821">
    <property type="entry name" value="Aminopeptidase/glucanase lid domain"/>
    <property type="match status" value="1"/>
</dbReference>
<evidence type="ECO:0000256" key="9">
    <source>
        <dbReference type="RuleBase" id="RU004386"/>
    </source>
</evidence>
<dbReference type="GO" id="GO:0004177">
    <property type="term" value="F:aminopeptidase activity"/>
    <property type="evidence" value="ECO:0007669"/>
    <property type="project" value="UniProtKB-KW"/>
</dbReference>
<evidence type="ECO:0000256" key="10">
    <source>
        <dbReference type="RuleBase" id="RU004387"/>
    </source>
</evidence>
<dbReference type="GO" id="GO:0006508">
    <property type="term" value="P:proteolysis"/>
    <property type="evidence" value="ECO:0007669"/>
    <property type="project" value="UniProtKB-KW"/>
</dbReference>
<dbReference type="PANTHER" id="PTHR28570:SF3">
    <property type="entry name" value="ASPARTYL AMINOPEPTIDASE"/>
    <property type="match status" value="1"/>
</dbReference>
<dbReference type="STRING" id="1527.SAMN04489757_11857"/>
<dbReference type="Gene3D" id="3.40.630.10">
    <property type="entry name" value="Zn peptidases"/>
    <property type="match status" value="1"/>
</dbReference>
<keyword evidence="5 9" id="KW-0479">Metal-binding</keyword>
<evidence type="ECO:0000256" key="6">
    <source>
        <dbReference type="ARBA" id="ARBA00022801"/>
    </source>
</evidence>
<comment type="similarity">
    <text evidence="2 9">Belongs to the peptidase M18 family.</text>
</comment>
<dbReference type="Gene3D" id="2.30.250.10">
    <property type="entry name" value="Aminopeptidase i, Domain 2"/>
    <property type="match status" value="1"/>
</dbReference>
<proteinExistence type="inferred from homology"/>
<protein>
    <recommendedName>
        <fullName evidence="10">M18 family aminopeptidase</fullName>
        <ecNumber evidence="10">3.4.11.-</ecNumber>
    </recommendedName>
</protein>
<keyword evidence="3 9" id="KW-0031">Aminopeptidase</keyword>
<keyword evidence="8 9" id="KW-0482">Metalloprotease</keyword>
<gene>
    <name evidence="11" type="ORF">SAMN04489757_11857</name>
</gene>
<evidence type="ECO:0000313" key="12">
    <source>
        <dbReference type="Proteomes" id="UP000198806"/>
    </source>
</evidence>
<accession>A0A1I5GAS9</accession>
<dbReference type="PANTHER" id="PTHR28570">
    <property type="entry name" value="ASPARTYL AMINOPEPTIDASE"/>
    <property type="match status" value="1"/>
</dbReference>
<dbReference type="GO" id="GO:0005737">
    <property type="term" value="C:cytoplasm"/>
    <property type="evidence" value="ECO:0007669"/>
    <property type="project" value="UniProtKB-ARBA"/>
</dbReference>
<dbReference type="Proteomes" id="UP000198806">
    <property type="component" value="Unassembled WGS sequence"/>
</dbReference>
<dbReference type="EC" id="3.4.11.-" evidence="10"/>
<evidence type="ECO:0000256" key="5">
    <source>
        <dbReference type="ARBA" id="ARBA00022723"/>
    </source>
</evidence>
<dbReference type="EMBL" id="FOWD01000018">
    <property type="protein sequence ID" value="SFO33090.1"/>
    <property type="molecule type" value="Genomic_DNA"/>
</dbReference>
<evidence type="ECO:0000256" key="7">
    <source>
        <dbReference type="ARBA" id="ARBA00022833"/>
    </source>
</evidence>
<dbReference type="PRINTS" id="PR00932">
    <property type="entry name" value="AMINO1PTASE"/>
</dbReference>
<keyword evidence="6 9" id="KW-0378">Hydrolase</keyword>
<evidence type="ECO:0000256" key="4">
    <source>
        <dbReference type="ARBA" id="ARBA00022670"/>
    </source>
</evidence>
<dbReference type="OrthoDB" id="9764268at2"/>
<organism evidence="11 12">
    <name type="scientific">Anaerocolumna aminovalerica</name>
    <dbReference type="NCBI Taxonomy" id="1527"/>
    <lineage>
        <taxon>Bacteria</taxon>
        <taxon>Bacillati</taxon>
        <taxon>Bacillota</taxon>
        <taxon>Clostridia</taxon>
        <taxon>Lachnospirales</taxon>
        <taxon>Lachnospiraceae</taxon>
        <taxon>Anaerocolumna</taxon>
    </lineage>
</organism>
<dbReference type="AlphaFoldDB" id="A0A1I5GAS9"/>
<dbReference type="InterPro" id="IPR023358">
    <property type="entry name" value="Peptidase_M18_dom2"/>
</dbReference>
<dbReference type="NCBIfam" id="NF002759">
    <property type="entry name" value="PRK02813.1"/>
    <property type="match status" value="1"/>
</dbReference>
<evidence type="ECO:0000313" key="11">
    <source>
        <dbReference type="EMBL" id="SFO33090.1"/>
    </source>
</evidence>
<sequence length="433" mass="48459">MTQNIAAKELIDYINSATSPYQVVEKGIETLKSAGFKELNMKEKWNLKKGEGYYIMPYPTSLFAFTVGNQWEEGQTLRIGAAHTDHPCFRIKPKAELISGEYLKLNTEVYGGPIINTWLDRPLSIAGRVMLKSKDPFHPIARVLDMKRPVITIPNLAIHINREVNKGVELNKQIDTIPLIAMMKESLNKDRFFMQYLAKELEVNEEEILDFDMYIYNAEEGCVIGIEEEFISSPRLDNLTSVWALLKGIIQGKRSTGINVIGLYDNEEIGSNTKQGADSAILNMILKKVYSGLGVKDENALYEAMADGLLLSVDVAHGLHPNKPEKYDPTNITPLNGGVVFKIDSNQKYSFDTEAIAIIQQICETLGVKYQKFVKRSDMPGGGTLGPIISSWLPMKTVDLGVPLLAMHSARETMGVYDQEQLENLLKGFFGLE</sequence>
<dbReference type="GO" id="GO:0008270">
    <property type="term" value="F:zinc ion binding"/>
    <property type="evidence" value="ECO:0007669"/>
    <property type="project" value="InterPro"/>
</dbReference>
<comment type="cofactor">
    <cofactor evidence="1 10">
        <name>Zn(2+)</name>
        <dbReference type="ChEBI" id="CHEBI:29105"/>
    </cofactor>
</comment>
<evidence type="ECO:0000256" key="3">
    <source>
        <dbReference type="ARBA" id="ARBA00022438"/>
    </source>
</evidence>
<dbReference type="InterPro" id="IPR001948">
    <property type="entry name" value="Peptidase_M18"/>
</dbReference>
<evidence type="ECO:0000256" key="1">
    <source>
        <dbReference type="ARBA" id="ARBA00001947"/>
    </source>
</evidence>
<dbReference type="SUPFAM" id="SSF53187">
    <property type="entry name" value="Zn-dependent exopeptidases"/>
    <property type="match status" value="1"/>
</dbReference>
<evidence type="ECO:0000256" key="8">
    <source>
        <dbReference type="ARBA" id="ARBA00023049"/>
    </source>
</evidence>